<keyword evidence="2" id="KW-1185">Reference proteome</keyword>
<dbReference type="AlphaFoldDB" id="A0AAW2GXN8"/>
<gene>
    <name evidence="1" type="ORF">PUN28_000057</name>
</gene>
<name>A0AAW2GXN8_9HYME</name>
<reference evidence="1 2" key="1">
    <citation type="submission" date="2023-03" db="EMBL/GenBank/DDBJ databases">
        <title>High recombination rates correlate with genetic variation in Cardiocondyla obscurior ants.</title>
        <authorList>
            <person name="Errbii M."/>
        </authorList>
    </citation>
    <scope>NUCLEOTIDE SEQUENCE [LARGE SCALE GENOMIC DNA]</scope>
    <source>
        <strain evidence="1">Alpha-2009</strain>
        <tissue evidence="1">Whole body</tissue>
    </source>
</reference>
<comment type="caution">
    <text evidence="1">The sequence shown here is derived from an EMBL/GenBank/DDBJ whole genome shotgun (WGS) entry which is preliminary data.</text>
</comment>
<proteinExistence type="predicted"/>
<dbReference type="Proteomes" id="UP001430953">
    <property type="component" value="Unassembled WGS sequence"/>
</dbReference>
<evidence type="ECO:0000313" key="2">
    <source>
        <dbReference type="Proteomes" id="UP001430953"/>
    </source>
</evidence>
<dbReference type="EMBL" id="JADYXP020000001">
    <property type="protein sequence ID" value="KAL0132024.1"/>
    <property type="molecule type" value="Genomic_DNA"/>
</dbReference>
<evidence type="ECO:0000313" key="1">
    <source>
        <dbReference type="EMBL" id="KAL0132024.1"/>
    </source>
</evidence>
<sequence length="80" mass="8712">MFGYRGSAQLIGHDIRLIISPSIFFPTLINAVTVIEDNTLALKEGPTRHSADILRGEGGSGRTSYIGGATFSHRQNLQLR</sequence>
<accession>A0AAW2GXN8</accession>
<organism evidence="1 2">
    <name type="scientific">Cardiocondyla obscurior</name>
    <dbReference type="NCBI Taxonomy" id="286306"/>
    <lineage>
        <taxon>Eukaryota</taxon>
        <taxon>Metazoa</taxon>
        <taxon>Ecdysozoa</taxon>
        <taxon>Arthropoda</taxon>
        <taxon>Hexapoda</taxon>
        <taxon>Insecta</taxon>
        <taxon>Pterygota</taxon>
        <taxon>Neoptera</taxon>
        <taxon>Endopterygota</taxon>
        <taxon>Hymenoptera</taxon>
        <taxon>Apocrita</taxon>
        <taxon>Aculeata</taxon>
        <taxon>Formicoidea</taxon>
        <taxon>Formicidae</taxon>
        <taxon>Myrmicinae</taxon>
        <taxon>Cardiocondyla</taxon>
    </lineage>
</organism>
<protein>
    <submittedName>
        <fullName evidence="1">Uncharacterized protein</fullName>
    </submittedName>
</protein>